<keyword evidence="2" id="KW-0167">Capsid protein</keyword>
<dbReference type="Gene3D" id="1.20.1260.10">
    <property type="match status" value="1"/>
</dbReference>
<reference evidence="3" key="1">
    <citation type="submission" date="2016-10" db="EMBL/GenBank/DDBJ databases">
        <authorList>
            <person name="Varghese N."/>
            <person name="Submissions S."/>
        </authorList>
    </citation>
    <scope>NUCLEOTIDE SEQUENCE [LARGE SCALE GENOMIC DNA]</scope>
    <source>
        <strain evidence="3">ATCC 700379</strain>
    </source>
</reference>
<proteinExistence type="predicted"/>
<dbReference type="Proteomes" id="UP000198752">
    <property type="component" value="Unassembled WGS sequence"/>
</dbReference>
<feature type="region of interest" description="Disordered" evidence="1">
    <location>
        <begin position="1"/>
        <end position="26"/>
    </location>
</feature>
<sequence length="112" mass="13381">MMEKQPVQSMQIQNTETQVPKTPQMNDRDYLNDVLLTEKYLCTSYVHALQEASHQALYQDTKTVFDQTADHQRDLFNLMFNKGWYKLESEEPQKIQQTLQQFTQYAQQQFPK</sequence>
<evidence type="ECO:0000256" key="1">
    <source>
        <dbReference type="SAM" id="MobiDB-lite"/>
    </source>
</evidence>
<gene>
    <name evidence="2" type="ORF">SAMN02982927_03259</name>
</gene>
<organism evidence="2 3">
    <name type="scientific">Sporolactobacillus nakayamae</name>
    <dbReference type="NCBI Taxonomy" id="269670"/>
    <lineage>
        <taxon>Bacteria</taxon>
        <taxon>Bacillati</taxon>
        <taxon>Bacillota</taxon>
        <taxon>Bacilli</taxon>
        <taxon>Bacillales</taxon>
        <taxon>Sporolactobacillaceae</taxon>
        <taxon>Sporolactobacillus</taxon>
    </lineage>
</organism>
<feature type="compositionally biased region" description="Polar residues" evidence="1">
    <location>
        <begin position="1"/>
        <end position="25"/>
    </location>
</feature>
<keyword evidence="3" id="KW-1185">Reference proteome</keyword>
<name>A0A1I2VUE0_9BACL</name>
<dbReference type="EMBL" id="FOOY01000031">
    <property type="protein sequence ID" value="SFG92828.1"/>
    <property type="molecule type" value="Genomic_DNA"/>
</dbReference>
<dbReference type="InterPro" id="IPR012851">
    <property type="entry name" value="Spore_coat_CotF-like"/>
</dbReference>
<dbReference type="Pfam" id="PF07875">
    <property type="entry name" value="Coat_F"/>
    <property type="match status" value="1"/>
</dbReference>
<evidence type="ECO:0000313" key="3">
    <source>
        <dbReference type="Proteomes" id="UP000198752"/>
    </source>
</evidence>
<evidence type="ECO:0000313" key="2">
    <source>
        <dbReference type="EMBL" id="SFG92828.1"/>
    </source>
</evidence>
<dbReference type="AlphaFoldDB" id="A0A1I2VUE0"/>
<keyword evidence="2" id="KW-0946">Virion</keyword>
<accession>A0A1I2VUE0</accession>
<protein>
    <submittedName>
        <fullName evidence="2">Spore coat protein CotF</fullName>
    </submittedName>
</protein>
<dbReference type="InterPro" id="IPR012347">
    <property type="entry name" value="Ferritin-like"/>
</dbReference>
<dbReference type="STRING" id="269670.SAMN02982927_03259"/>